<dbReference type="OrthoDB" id="9797252at2"/>
<dbReference type="PATRIC" id="fig|45073.5.peg.1420"/>
<dbReference type="SUPFAM" id="SSF53335">
    <property type="entry name" value="S-adenosyl-L-methionine-dependent methyltransferases"/>
    <property type="match status" value="1"/>
</dbReference>
<dbReference type="RefSeq" id="WP_058507468.1">
    <property type="nucleotide sequence ID" value="NZ_CAAAIK010000005.1"/>
</dbReference>
<evidence type="ECO:0000313" key="2">
    <source>
        <dbReference type="EMBL" id="KTD50023.1"/>
    </source>
</evidence>
<dbReference type="EMBL" id="LNYS01000008">
    <property type="protein sequence ID" value="KTD50023.1"/>
    <property type="molecule type" value="Genomic_DNA"/>
</dbReference>
<dbReference type="PANTHER" id="PTHR45180:SF1">
    <property type="entry name" value="OS01G0307686 PROTEIN"/>
    <property type="match status" value="1"/>
</dbReference>
<accession>A0A0W0XZ08</accession>
<sequence length="249" mass="29494">MTKHNHFDRDPKLYRQHRPQYPDSLYQFLWENTLHHDTVWDCATGNGQAALPWLNRFRQIIATDISQSQLDEAFKHPAVDYRCCSAEDTGIKAQSVDLITIAQALHWFNFDLFYQEVRRVAKPSALIAAWCYSLGRFDCNLDTIVWNLYENILGDNYWPRERRYIDNRYTDIPFPFEKIESPLFIIEKEFSLDDFKGYLNTWSAVKEYQLQNQTNPVELISDELTLAWGAPDQIRKMQWPIHLLAGRVR</sequence>
<dbReference type="GO" id="GO:0008757">
    <property type="term" value="F:S-adenosylmethionine-dependent methyltransferase activity"/>
    <property type="evidence" value="ECO:0007669"/>
    <property type="project" value="InterPro"/>
</dbReference>
<comment type="caution">
    <text evidence="2">The sequence shown here is derived from an EMBL/GenBank/DDBJ whole genome shotgun (WGS) entry which is preliminary data.</text>
</comment>
<dbReference type="Proteomes" id="UP000054618">
    <property type="component" value="Unassembled WGS sequence"/>
</dbReference>
<dbReference type="STRING" id="45073.Lqui_1348"/>
<dbReference type="CDD" id="cd02440">
    <property type="entry name" value="AdoMet_MTases"/>
    <property type="match status" value="1"/>
</dbReference>
<dbReference type="InterPro" id="IPR013216">
    <property type="entry name" value="Methyltransf_11"/>
</dbReference>
<proteinExistence type="predicted"/>
<dbReference type="InterPro" id="IPR029063">
    <property type="entry name" value="SAM-dependent_MTases_sf"/>
</dbReference>
<gene>
    <name evidence="2" type="ORF">Lqui_1348</name>
</gene>
<dbReference type="Gene3D" id="3.40.50.150">
    <property type="entry name" value="Vaccinia Virus protein VP39"/>
    <property type="match status" value="1"/>
</dbReference>
<evidence type="ECO:0000259" key="1">
    <source>
        <dbReference type="Pfam" id="PF08241"/>
    </source>
</evidence>
<evidence type="ECO:0000313" key="3">
    <source>
        <dbReference type="Proteomes" id="UP000054618"/>
    </source>
</evidence>
<feature type="domain" description="Methyltransferase type 11" evidence="1">
    <location>
        <begin position="41"/>
        <end position="127"/>
    </location>
</feature>
<name>A0A0W0XZ08_9GAMM</name>
<dbReference type="Pfam" id="PF08241">
    <property type="entry name" value="Methyltransf_11"/>
    <property type="match status" value="1"/>
</dbReference>
<reference evidence="2 3" key="1">
    <citation type="submission" date="2015-11" db="EMBL/GenBank/DDBJ databases">
        <title>Genomic analysis of 38 Legionella species identifies large and diverse effector repertoires.</title>
        <authorList>
            <person name="Burstein D."/>
            <person name="Amaro F."/>
            <person name="Zusman T."/>
            <person name="Lifshitz Z."/>
            <person name="Cohen O."/>
            <person name="Gilbert J.A."/>
            <person name="Pupko T."/>
            <person name="Shuman H.A."/>
            <person name="Segal G."/>
        </authorList>
    </citation>
    <scope>NUCLEOTIDE SEQUENCE [LARGE SCALE GENOMIC DNA]</scope>
    <source>
        <strain evidence="2 3">CDC#1442-AUS-E</strain>
    </source>
</reference>
<organism evidence="2 3">
    <name type="scientific">Legionella quinlivanii</name>
    <dbReference type="NCBI Taxonomy" id="45073"/>
    <lineage>
        <taxon>Bacteria</taxon>
        <taxon>Pseudomonadati</taxon>
        <taxon>Pseudomonadota</taxon>
        <taxon>Gammaproteobacteria</taxon>
        <taxon>Legionellales</taxon>
        <taxon>Legionellaceae</taxon>
        <taxon>Legionella</taxon>
    </lineage>
</organism>
<dbReference type="PANTHER" id="PTHR45180">
    <property type="entry name" value="OS01G0307686 PROTEIN"/>
    <property type="match status" value="1"/>
</dbReference>
<dbReference type="AlphaFoldDB" id="A0A0W0XZ08"/>
<keyword evidence="3" id="KW-1185">Reference proteome</keyword>
<protein>
    <submittedName>
        <fullName evidence="2">Biotin biosynthesis protein BioC</fullName>
    </submittedName>
</protein>